<dbReference type="Proteomes" id="UP000253891">
    <property type="component" value="Unassembled WGS sequence"/>
</dbReference>
<dbReference type="OrthoDB" id="9889113at2"/>
<name>A0A0K8MIW5_9LACO</name>
<proteinExistence type="predicted"/>
<dbReference type="AlphaFoldDB" id="A0A0K8MIW5"/>
<gene>
    <name evidence="2" type="ORF">FFIC_285160</name>
</gene>
<dbReference type="EMBL" id="DF968005">
    <property type="protein sequence ID" value="GAP00497.1"/>
    <property type="molecule type" value="Genomic_DNA"/>
</dbReference>
<evidence type="ECO:0000256" key="1">
    <source>
        <dbReference type="SAM" id="MobiDB-lite"/>
    </source>
</evidence>
<feature type="compositionally biased region" description="Low complexity" evidence="1">
    <location>
        <begin position="182"/>
        <end position="200"/>
    </location>
</feature>
<evidence type="ECO:0000313" key="3">
    <source>
        <dbReference type="Proteomes" id="UP000253891"/>
    </source>
</evidence>
<evidence type="ECO:0000313" key="2">
    <source>
        <dbReference type="EMBL" id="GAP00497.1"/>
    </source>
</evidence>
<dbReference type="STRING" id="157463.GCA_001047075_01382"/>
<keyword evidence="3" id="KW-1185">Reference proteome</keyword>
<dbReference type="RefSeq" id="WP_061993783.1">
    <property type="nucleotide sequence ID" value="NZ_DF968005.1"/>
</dbReference>
<feature type="region of interest" description="Disordered" evidence="1">
    <location>
        <begin position="181"/>
        <end position="200"/>
    </location>
</feature>
<organism evidence="2 3">
    <name type="scientific">Fructobacillus ficulneus</name>
    <dbReference type="NCBI Taxonomy" id="157463"/>
    <lineage>
        <taxon>Bacteria</taxon>
        <taxon>Bacillati</taxon>
        <taxon>Bacillota</taxon>
        <taxon>Bacilli</taxon>
        <taxon>Lactobacillales</taxon>
        <taxon>Lactobacillaceae</taxon>
        <taxon>Fructobacillus</taxon>
    </lineage>
</organism>
<accession>A0A0K8MIW5</accession>
<protein>
    <submittedName>
        <fullName evidence="2">Uncharacterized protein</fullName>
    </submittedName>
</protein>
<reference evidence="2 3" key="1">
    <citation type="journal article" date="2015" name="BMC Genomics">
        <title>Comparative genomics of Fructobacillus spp. and Leuconostoc spp. reveals niche-specific evolution of Fructobacillus spp.</title>
        <authorList>
            <person name="Endo A."/>
            <person name="Tanizawa Y."/>
            <person name="Tanaka N."/>
            <person name="Maeno S."/>
            <person name="Kumar H."/>
            <person name="Shiwa Y."/>
            <person name="Okada S."/>
            <person name="Yoshikawa H."/>
            <person name="Dicks L."/>
            <person name="Nakagawa J."/>
            <person name="Arita M."/>
        </authorList>
    </citation>
    <scope>NUCLEOTIDE SEQUENCE [LARGE SCALE GENOMIC DNA]</scope>
    <source>
        <strain evidence="2 3">JCM 12225</strain>
    </source>
</reference>
<sequence>MKKKRLIVIATTVILFILLVLFWVGNQNRSSSKGSQQDSSQTVVKSKKKTNGQGITVADTQKNAKLSATVIGLYGGTTLKSENSWSAIKAGITGKSLTVHIVKADDGTYQYKLTTDQSADLASTGYYQLTGSNHDTVGFYGGSTGEHFKDVSLAAVVDYVNKHYDQSDLNDYADQVKISDETAGSANSSTNNSSTNSNDITTNDGSDYFYKAIMYYGIMNPDAKGLWKSLQDVLKNHSDATLECRSDTDANNGLTFTISSPDFGGVGSAEFYYDDSKNPICFAFWTSEPDPDDPTMNKTKKTDMSDGLIPMQEILDFVNHAGGKKMLDTYNFKILSKYAN</sequence>